<reference evidence="2" key="1">
    <citation type="journal article" date="2004" name="Nature">
        <title>Genome duplication in the teleost fish Tetraodon nigroviridis reveals the early vertebrate proto-karyotype.</title>
        <authorList>
            <person name="Jaillon O."/>
            <person name="Aury J.-M."/>
            <person name="Brunet F."/>
            <person name="Petit J.-L."/>
            <person name="Stange-Thomann N."/>
            <person name="Mauceli E."/>
            <person name="Bouneau L."/>
            <person name="Fischer C."/>
            <person name="Ozouf-Costaz C."/>
            <person name="Bernot A."/>
            <person name="Nicaud S."/>
            <person name="Jaffe D."/>
            <person name="Fisher S."/>
            <person name="Lutfalla G."/>
            <person name="Dossat C."/>
            <person name="Segurens B."/>
            <person name="Dasilva C."/>
            <person name="Salanoubat M."/>
            <person name="Levy M."/>
            <person name="Boudet N."/>
            <person name="Castellano S."/>
            <person name="Anthouard V."/>
            <person name="Jubin C."/>
            <person name="Castelli V."/>
            <person name="Katinka M."/>
            <person name="Vacherie B."/>
            <person name="Biemont C."/>
            <person name="Skalli Z."/>
            <person name="Cattolico L."/>
            <person name="Poulain J."/>
            <person name="De Berardinis V."/>
            <person name="Cruaud C."/>
            <person name="Duprat S."/>
            <person name="Brottier P."/>
            <person name="Coutanceau J.-P."/>
            <person name="Gouzy J."/>
            <person name="Parra G."/>
            <person name="Lardier G."/>
            <person name="Chapple C."/>
            <person name="McKernan K.J."/>
            <person name="McEwan P."/>
            <person name="Bosak S."/>
            <person name="Kellis M."/>
            <person name="Volff J.-N."/>
            <person name="Guigo R."/>
            <person name="Zody M.C."/>
            <person name="Mesirov J."/>
            <person name="Lindblad-Toh K."/>
            <person name="Birren B."/>
            <person name="Nusbaum C."/>
            <person name="Kahn D."/>
            <person name="Robinson-Rechavi M."/>
            <person name="Laudet V."/>
            <person name="Schachter V."/>
            <person name="Quetier F."/>
            <person name="Saurin W."/>
            <person name="Scarpelli C."/>
            <person name="Wincker P."/>
            <person name="Lander E.S."/>
            <person name="Weissenbach J."/>
            <person name="Roest Crollius H."/>
        </authorList>
    </citation>
    <scope>NUCLEOTIDE SEQUENCE [LARGE SCALE GENOMIC DNA]</scope>
</reference>
<feature type="compositionally biased region" description="Basic and acidic residues" evidence="1">
    <location>
        <begin position="37"/>
        <end position="47"/>
    </location>
</feature>
<evidence type="ECO:0000256" key="1">
    <source>
        <dbReference type="SAM" id="MobiDB-lite"/>
    </source>
</evidence>
<gene>
    <name evidence="2" type="ORF">GSTENG00018338001</name>
</gene>
<reference evidence="2" key="2">
    <citation type="submission" date="2004-02" db="EMBL/GenBank/DDBJ databases">
        <authorList>
            <consortium name="Genoscope"/>
            <consortium name="Whitehead Institute Centre for Genome Research"/>
        </authorList>
    </citation>
    <scope>NUCLEOTIDE SEQUENCE</scope>
</reference>
<comment type="caution">
    <text evidence="2">The sequence shown here is derived from an EMBL/GenBank/DDBJ whole genome shotgun (WGS) entry which is preliminary data.</text>
</comment>
<protein>
    <submittedName>
        <fullName evidence="2">(spotted green pufferfish) hypothetical protein</fullName>
    </submittedName>
</protein>
<evidence type="ECO:0000313" key="2">
    <source>
        <dbReference type="EMBL" id="CAG00042.1"/>
    </source>
</evidence>
<organism evidence="2">
    <name type="scientific">Tetraodon nigroviridis</name>
    <name type="common">Spotted green pufferfish</name>
    <name type="synonym">Chelonodon nigroviridis</name>
    <dbReference type="NCBI Taxonomy" id="99883"/>
    <lineage>
        <taxon>Eukaryota</taxon>
        <taxon>Metazoa</taxon>
        <taxon>Chordata</taxon>
        <taxon>Craniata</taxon>
        <taxon>Vertebrata</taxon>
        <taxon>Euteleostomi</taxon>
        <taxon>Actinopterygii</taxon>
        <taxon>Neopterygii</taxon>
        <taxon>Teleostei</taxon>
        <taxon>Neoteleostei</taxon>
        <taxon>Acanthomorphata</taxon>
        <taxon>Eupercaria</taxon>
        <taxon>Tetraodontiformes</taxon>
        <taxon>Tetradontoidea</taxon>
        <taxon>Tetraodontidae</taxon>
        <taxon>Tetraodon</taxon>
    </lineage>
</organism>
<dbReference type="KEGG" id="tng:GSTEN00018338G001"/>
<feature type="region of interest" description="Disordered" evidence="1">
    <location>
        <begin position="31"/>
        <end position="55"/>
    </location>
</feature>
<proteinExistence type="predicted"/>
<sequence length="55" mass="6211">MPAKKATKQRTEVFVDGDKHPKKVKEAVMPAKKTTKRRTEVVVDGDKHPKKVKGK</sequence>
<accession>Q4SH40</accession>
<dbReference type="AlphaFoldDB" id="Q4SH40"/>
<name>Q4SH40_TETNG</name>
<dbReference type="EMBL" id="CAAE01014587">
    <property type="protein sequence ID" value="CAG00042.1"/>
    <property type="molecule type" value="Genomic_DNA"/>
</dbReference>